<dbReference type="EMBL" id="KI282284">
    <property type="protein sequence ID" value="ESA15106.1"/>
    <property type="molecule type" value="Genomic_DNA"/>
</dbReference>
<evidence type="ECO:0000313" key="1">
    <source>
        <dbReference type="EMBL" id="ESA15106.1"/>
    </source>
</evidence>
<name>U9UHN3_RHIID</name>
<dbReference type="HOGENOM" id="CLU_3069837_0_0_1"/>
<sequence length="53" mass="6192">MIIVKWKILVHLVHNCRGECGPFLTYGLSLKFVHLKIHDSLNNLVIISKFMRD</sequence>
<gene>
    <name evidence="1" type="ORF">GLOINDRAFT_346219</name>
</gene>
<reference evidence="1" key="1">
    <citation type="submission" date="2013-07" db="EMBL/GenBank/DDBJ databases">
        <title>The genome of an arbuscular mycorrhizal fungus provides insights into the evolution of the oldest plant symbiosis.</title>
        <authorList>
            <consortium name="DOE Joint Genome Institute"/>
            <person name="Tisserant E."/>
            <person name="Malbreil M."/>
            <person name="Kuo A."/>
            <person name="Kohler A."/>
            <person name="Symeonidi A."/>
            <person name="Balestrini R."/>
            <person name="Charron P."/>
            <person name="Duensing N."/>
            <person name="Frei-dit-Frey N."/>
            <person name="Gianinazzi-Pearson V."/>
            <person name="Gilbert B."/>
            <person name="Handa Y."/>
            <person name="Hijri M."/>
            <person name="Kaul R."/>
            <person name="Kawaguchi M."/>
            <person name="Krajinski F."/>
            <person name="Lammers P."/>
            <person name="Lapierre D."/>
            <person name="Masclaux F.G."/>
            <person name="Murat C."/>
            <person name="Morin E."/>
            <person name="Ndikumana S."/>
            <person name="Pagni M."/>
            <person name="Petitpierre D."/>
            <person name="Requena N."/>
            <person name="Rosikiewicz P."/>
            <person name="Riley R."/>
            <person name="Saito K."/>
            <person name="San Clemente H."/>
            <person name="Shapiro H."/>
            <person name="van Tuinen D."/>
            <person name="Becard G."/>
            <person name="Bonfante P."/>
            <person name="Paszkowski U."/>
            <person name="Shachar-Hill Y."/>
            <person name="Young J.P."/>
            <person name="Sanders I.R."/>
            <person name="Henrissat B."/>
            <person name="Rensing S.A."/>
            <person name="Grigoriev I.V."/>
            <person name="Corradi N."/>
            <person name="Roux C."/>
            <person name="Martin F."/>
        </authorList>
    </citation>
    <scope>NUCLEOTIDE SEQUENCE</scope>
    <source>
        <strain evidence="1">DAOM 197198</strain>
    </source>
</reference>
<dbReference type="AlphaFoldDB" id="U9UHN3"/>
<proteinExistence type="predicted"/>
<protein>
    <submittedName>
        <fullName evidence="1">Uncharacterized protein</fullName>
    </submittedName>
</protein>
<organism evidence="1">
    <name type="scientific">Rhizophagus irregularis (strain DAOM 181602 / DAOM 197198 / MUCL 43194)</name>
    <name type="common">Arbuscular mycorrhizal fungus</name>
    <name type="synonym">Glomus intraradices</name>
    <dbReference type="NCBI Taxonomy" id="747089"/>
    <lineage>
        <taxon>Eukaryota</taxon>
        <taxon>Fungi</taxon>
        <taxon>Fungi incertae sedis</taxon>
        <taxon>Mucoromycota</taxon>
        <taxon>Glomeromycotina</taxon>
        <taxon>Glomeromycetes</taxon>
        <taxon>Glomerales</taxon>
        <taxon>Glomeraceae</taxon>
        <taxon>Rhizophagus</taxon>
    </lineage>
</organism>
<accession>U9UHN3</accession>